<reference evidence="1" key="1">
    <citation type="journal article" date="2020" name="Stud. Mycol.">
        <title>101 Dothideomycetes genomes: a test case for predicting lifestyles and emergence of pathogens.</title>
        <authorList>
            <person name="Haridas S."/>
            <person name="Albert R."/>
            <person name="Binder M."/>
            <person name="Bloem J."/>
            <person name="Labutti K."/>
            <person name="Salamov A."/>
            <person name="Andreopoulos B."/>
            <person name="Baker S."/>
            <person name="Barry K."/>
            <person name="Bills G."/>
            <person name="Bluhm B."/>
            <person name="Cannon C."/>
            <person name="Castanera R."/>
            <person name="Culley D."/>
            <person name="Daum C."/>
            <person name="Ezra D."/>
            <person name="Gonzalez J."/>
            <person name="Henrissat B."/>
            <person name="Kuo A."/>
            <person name="Liang C."/>
            <person name="Lipzen A."/>
            <person name="Lutzoni F."/>
            <person name="Magnuson J."/>
            <person name="Mondo S."/>
            <person name="Nolan M."/>
            <person name="Ohm R."/>
            <person name="Pangilinan J."/>
            <person name="Park H.-J."/>
            <person name="Ramirez L."/>
            <person name="Alfaro M."/>
            <person name="Sun H."/>
            <person name="Tritt A."/>
            <person name="Yoshinaga Y."/>
            <person name="Zwiers L.-H."/>
            <person name="Turgeon B."/>
            <person name="Goodwin S."/>
            <person name="Spatafora J."/>
            <person name="Crous P."/>
            <person name="Grigoriev I."/>
        </authorList>
    </citation>
    <scope>NUCLEOTIDE SEQUENCE</scope>
    <source>
        <strain evidence="1">HMLAC05119</strain>
    </source>
</reference>
<gene>
    <name evidence="1" type="ORF">BDU57DRAFT_328608</name>
</gene>
<proteinExistence type="predicted"/>
<evidence type="ECO:0000313" key="1">
    <source>
        <dbReference type="EMBL" id="KAF1913980.1"/>
    </source>
</evidence>
<organism evidence="1 2">
    <name type="scientific">Ampelomyces quisqualis</name>
    <name type="common">Powdery mildew agent</name>
    <dbReference type="NCBI Taxonomy" id="50730"/>
    <lineage>
        <taxon>Eukaryota</taxon>
        <taxon>Fungi</taxon>
        <taxon>Dikarya</taxon>
        <taxon>Ascomycota</taxon>
        <taxon>Pezizomycotina</taxon>
        <taxon>Dothideomycetes</taxon>
        <taxon>Pleosporomycetidae</taxon>
        <taxon>Pleosporales</taxon>
        <taxon>Pleosporineae</taxon>
        <taxon>Phaeosphaeriaceae</taxon>
        <taxon>Ampelomyces</taxon>
    </lineage>
</organism>
<sequence>MSILLIVSTPTQVSQCDSKRPLSNECRGSALSAKVRHQPWRLQLRVTIPFQVYAAIKYTTCHKKYPRKSHSHVNHASHRIFTGCAHAMPSEKQSSTPAFHILALNANPAPQDWQYPSSRKISPAKQTPFTLVCAAGGPTSCFLGPQVVPRPRP</sequence>
<name>A0A6A5QGM6_AMPQU</name>
<dbReference type="Proteomes" id="UP000800096">
    <property type="component" value="Unassembled WGS sequence"/>
</dbReference>
<keyword evidence="2" id="KW-1185">Reference proteome</keyword>
<protein>
    <submittedName>
        <fullName evidence="1">Uncharacterized protein</fullName>
    </submittedName>
</protein>
<evidence type="ECO:0000313" key="2">
    <source>
        <dbReference type="Proteomes" id="UP000800096"/>
    </source>
</evidence>
<dbReference type="EMBL" id="ML979138">
    <property type="protein sequence ID" value="KAF1913980.1"/>
    <property type="molecule type" value="Genomic_DNA"/>
</dbReference>
<dbReference type="AlphaFoldDB" id="A0A6A5QGM6"/>
<accession>A0A6A5QGM6</accession>